<dbReference type="AlphaFoldDB" id="A0A7J5ZYK0"/>
<dbReference type="GO" id="GO:0003714">
    <property type="term" value="F:transcription corepressor activity"/>
    <property type="evidence" value="ECO:0007669"/>
    <property type="project" value="TreeGrafter"/>
</dbReference>
<dbReference type="PANTHER" id="PTHR13213">
    <property type="entry name" value="MYB-BINDING PROTEIN 1A FAMILY MEMBER"/>
    <property type="match status" value="1"/>
</dbReference>
<evidence type="ECO:0000256" key="2">
    <source>
        <dbReference type="ARBA" id="ARBA00023242"/>
    </source>
</evidence>
<keyword evidence="2" id="KW-0539">Nucleus</keyword>
<dbReference type="GO" id="GO:0043565">
    <property type="term" value="F:sequence-specific DNA binding"/>
    <property type="evidence" value="ECO:0007669"/>
    <property type="project" value="TreeGrafter"/>
</dbReference>
<evidence type="ECO:0000313" key="4">
    <source>
        <dbReference type="Proteomes" id="UP000593565"/>
    </source>
</evidence>
<gene>
    <name evidence="3" type="ORF">AMELA_G00243020</name>
</gene>
<dbReference type="PANTHER" id="PTHR13213:SF2">
    <property type="entry name" value="MYB-BINDING PROTEIN 1A"/>
    <property type="match status" value="1"/>
</dbReference>
<dbReference type="EMBL" id="JAAGNN010000022">
    <property type="protein sequence ID" value="KAF4074777.1"/>
    <property type="molecule type" value="Genomic_DNA"/>
</dbReference>
<accession>A0A7J5ZYK0</accession>
<comment type="caution">
    <text evidence="3">The sequence shown here is derived from an EMBL/GenBank/DDBJ whole genome shotgun (WGS) entry which is preliminary data.</text>
</comment>
<reference evidence="3 4" key="1">
    <citation type="submission" date="2020-02" db="EMBL/GenBank/DDBJ databases">
        <title>A chromosome-scale genome assembly of the black bullhead catfish (Ameiurus melas).</title>
        <authorList>
            <person name="Wen M."/>
            <person name="Zham M."/>
            <person name="Cabau C."/>
            <person name="Klopp C."/>
            <person name="Donnadieu C."/>
            <person name="Roques C."/>
            <person name="Bouchez O."/>
            <person name="Lampietro C."/>
            <person name="Jouanno E."/>
            <person name="Herpin A."/>
            <person name="Louis A."/>
            <person name="Berthelot C."/>
            <person name="Parey E."/>
            <person name="Roest-Crollius H."/>
            <person name="Braasch I."/>
            <person name="Postlethwait J."/>
            <person name="Robinson-Rechavi M."/>
            <person name="Echchiki A."/>
            <person name="Begum T."/>
            <person name="Montfort J."/>
            <person name="Schartl M."/>
            <person name="Bobe J."/>
            <person name="Guiguen Y."/>
        </authorList>
    </citation>
    <scope>NUCLEOTIDE SEQUENCE [LARGE SCALE GENOMIC DNA]</scope>
    <source>
        <strain evidence="3">M_S1</strain>
        <tissue evidence="3">Blood</tissue>
    </source>
</reference>
<evidence type="ECO:0000313" key="3">
    <source>
        <dbReference type="EMBL" id="KAF4074777.1"/>
    </source>
</evidence>
<proteinExistence type="predicted"/>
<organism evidence="3 4">
    <name type="scientific">Ameiurus melas</name>
    <name type="common">Black bullhead</name>
    <name type="synonym">Silurus melas</name>
    <dbReference type="NCBI Taxonomy" id="219545"/>
    <lineage>
        <taxon>Eukaryota</taxon>
        <taxon>Metazoa</taxon>
        <taxon>Chordata</taxon>
        <taxon>Craniata</taxon>
        <taxon>Vertebrata</taxon>
        <taxon>Euteleostomi</taxon>
        <taxon>Actinopterygii</taxon>
        <taxon>Neopterygii</taxon>
        <taxon>Teleostei</taxon>
        <taxon>Ostariophysi</taxon>
        <taxon>Siluriformes</taxon>
        <taxon>Ictaluridae</taxon>
        <taxon>Ameiurus</taxon>
    </lineage>
</organism>
<dbReference type="InterPro" id="IPR007015">
    <property type="entry name" value="DNA_pol_V/MYBBP1A"/>
</dbReference>
<name>A0A7J5ZYK0_AMEME</name>
<protein>
    <submittedName>
        <fullName evidence="3">Uncharacterized protein</fullName>
    </submittedName>
</protein>
<keyword evidence="4" id="KW-1185">Reference proteome</keyword>
<comment type="subcellular location">
    <subcellularLocation>
        <location evidence="1">Nucleus</location>
    </subcellularLocation>
</comment>
<dbReference type="GO" id="GO:0005730">
    <property type="term" value="C:nucleolus"/>
    <property type="evidence" value="ECO:0007669"/>
    <property type="project" value="InterPro"/>
</dbReference>
<evidence type="ECO:0000256" key="1">
    <source>
        <dbReference type="ARBA" id="ARBA00004123"/>
    </source>
</evidence>
<dbReference type="Pfam" id="PF04931">
    <property type="entry name" value="DNA_pol_phi"/>
    <property type="match status" value="1"/>
</dbReference>
<dbReference type="GO" id="GO:0003723">
    <property type="term" value="F:RNA binding"/>
    <property type="evidence" value="ECO:0007669"/>
    <property type="project" value="TreeGrafter"/>
</dbReference>
<dbReference type="Proteomes" id="UP000593565">
    <property type="component" value="Unassembled WGS sequence"/>
</dbReference>
<sequence>MGEMKMDTDPDPVPVRPAVTDSRGVLKQNRQFLDYFWDIAKPERETRLRAVERLIEHVKKSEQLKYTLKRLVDGLCHAREEARTGYSLALAQVLSVFEEITLRSMLDQIKEKHNLQTASKTVNQNKPSLVHHNEVISHMETSINPQLCV</sequence>